<dbReference type="InterPro" id="IPR036737">
    <property type="entry name" value="OmpA-like_sf"/>
</dbReference>
<organism evidence="7 8">
    <name type="scientific">Luteimonas kalidii</name>
    <dbReference type="NCBI Taxonomy" id="3042025"/>
    <lineage>
        <taxon>Bacteria</taxon>
        <taxon>Pseudomonadati</taxon>
        <taxon>Pseudomonadota</taxon>
        <taxon>Gammaproteobacteria</taxon>
        <taxon>Lysobacterales</taxon>
        <taxon>Lysobacteraceae</taxon>
        <taxon>Luteimonas</taxon>
    </lineage>
</organism>
<dbReference type="PANTHER" id="PTHR30329">
    <property type="entry name" value="STATOR ELEMENT OF FLAGELLAR MOTOR COMPLEX"/>
    <property type="match status" value="1"/>
</dbReference>
<dbReference type="PROSITE" id="PS51123">
    <property type="entry name" value="OMPA_2"/>
    <property type="match status" value="1"/>
</dbReference>
<protein>
    <submittedName>
        <fullName evidence="7">OmpA family protein</fullName>
    </submittedName>
</protein>
<evidence type="ECO:0000256" key="4">
    <source>
        <dbReference type="PROSITE-ProRule" id="PRU00473"/>
    </source>
</evidence>
<evidence type="ECO:0000256" key="1">
    <source>
        <dbReference type="ARBA" id="ARBA00004442"/>
    </source>
</evidence>
<evidence type="ECO:0000256" key="2">
    <source>
        <dbReference type="ARBA" id="ARBA00023136"/>
    </source>
</evidence>
<evidence type="ECO:0000259" key="6">
    <source>
        <dbReference type="PROSITE" id="PS51123"/>
    </source>
</evidence>
<keyword evidence="2 4" id="KW-0472">Membrane</keyword>
<dbReference type="PANTHER" id="PTHR30329:SF21">
    <property type="entry name" value="LIPOPROTEIN YIAD-RELATED"/>
    <property type="match status" value="1"/>
</dbReference>
<comment type="caution">
    <text evidence="7">The sequence shown here is derived from an EMBL/GenBank/DDBJ whole genome shotgun (WGS) entry which is preliminary data.</text>
</comment>
<proteinExistence type="predicted"/>
<dbReference type="PRINTS" id="PR01021">
    <property type="entry name" value="OMPADOMAIN"/>
</dbReference>
<feature type="compositionally biased region" description="Low complexity" evidence="5">
    <location>
        <begin position="16"/>
        <end position="64"/>
    </location>
</feature>
<feature type="compositionally biased region" description="Basic and acidic residues" evidence="5">
    <location>
        <begin position="501"/>
        <end position="516"/>
    </location>
</feature>
<accession>A0ABT6JNU3</accession>
<dbReference type="InterPro" id="IPR006665">
    <property type="entry name" value="OmpA-like"/>
</dbReference>
<evidence type="ECO:0000313" key="8">
    <source>
        <dbReference type="Proteomes" id="UP001156873"/>
    </source>
</evidence>
<gene>
    <name evidence="7" type="ORF">QFW81_00225</name>
</gene>
<dbReference type="Proteomes" id="UP001156873">
    <property type="component" value="Unassembled WGS sequence"/>
</dbReference>
<dbReference type="SUPFAM" id="SSF103088">
    <property type="entry name" value="OmpA-like"/>
    <property type="match status" value="1"/>
</dbReference>
<dbReference type="Pfam" id="PF00691">
    <property type="entry name" value="OmpA"/>
    <property type="match status" value="1"/>
</dbReference>
<dbReference type="InterPro" id="IPR050330">
    <property type="entry name" value="Bact_OuterMem_StrucFunc"/>
</dbReference>
<sequence>MACALALVLSACGAEPAPGSTAAADPASAQGASDGDAAGVDPDIGADDATPADAPAAATADAGTLQDKSGNPVAIVPFDIDTVPVSSAPLGALPFFTLPAGYGPVNRPDQRAFARFPFRLGEGVHWVEGASWNSLLGIDRDLDTDKAFSPLELRRNLEAVLVQAGAKEVFEGPLQRDLYYGPQIEAEIGGGFIEGVNLDADTPTTVHVIRQADRNVWVQLSTHSHGAAMVIVEERPFAAMAQWQDTFPYLALPDGYDGGNKAVQRDFDMYPFWTGSDFEQVEGRTYAAHVRTTENAQSMHEVRRNLEAMMAEAGGTKVFEGRIPKEAAERITFDQKSFYSGATGFGWDEYTSQVYRVDLPDGRQVWVHARLDYLDAGWVVAEREGFVQTAALLPADALKRQLDADGRVAIQVNFATDRADILPESQPQIDQVLALLKADPALVLAVEGHTDDTGTAERNRSLSDARAASVVGALTGQGIDAARLSAAGFGADRPVADNATDEGKAKNRRVELVKKS</sequence>
<evidence type="ECO:0000256" key="5">
    <source>
        <dbReference type="SAM" id="MobiDB-lite"/>
    </source>
</evidence>
<dbReference type="Gene3D" id="3.30.1330.60">
    <property type="entry name" value="OmpA-like domain"/>
    <property type="match status" value="1"/>
</dbReference>
<dbReference type="InterPro" id="IPR006664">
    <property type="entry name" value="OMP_bac"/>
</dbReference>
<keyword evidence="8" id="KW-1185">Reference proteome</keyword>
<feature type="domain" description="OmpA-like" evidence="6">
    <location>
        <begin position="401"/>
        <end position="516"/>
    </location>
</feature>
<dbReference type="EMBL" id="JARXRO010000001">
    <property type="protein sequence ID" value="MDH5832358.1"/>
    <property type="molecule type" value="Genomic_DNA"/>
</dbReference>
<dbReference type="CDD" id="cd07185">
    <property type="entry name" value="OmpA_C-like"/>
    <property type="match status" value="1"/>
</dbReference>
<keyword evidence="3" id="KW-0998">Cell outer membrane</keyword>
<comment type="subcellular location">
    <subcellularLocation>
        <location evidence="1">Cell outer membrane</location>
    </subcellularLocation>
</comment>
<dbReference type="RefSeq" id="WP_280576532.1">
    <property type="nucleotide sequence ID" value="NZ_JARXRO010000001.1"/>
</dbReference>
<feature type="region of interest" description="Disordered" evidence="5">
    <location>
        <begin position="492"/>
        <end position="516"/>
    </location>
</feature>
<reference evidence="7 8" key="1">
    <citation type="submission" date="2023-04" db="EMBL/GenBank/DDBJ databases">
        <title>Luteimonas sp. M1R5S59.</title>
        <authorList>
            <person name="Sun J.-Q."/>
        </authorList>
    </citation>
    <scope>NUCLEOTIDE SEQUENCE [LARGE SCALE GENOMIC DNA]</scope>
    <source>
        <strain evidence="7 8">M1R5S59</strain>
    </source>
</reference>
<evidence type="ECO:0000313" key="7">
    <source>
        <dbReference type="EMBL" id="MDH5832358.1"/>
    </source>
</evidence>
<name>A0ABT6JNU3_9GAMM</name>
<evidence type="ECO:0000256" key="3">
    <source>
        <dbReference type="ARBA" id="ARBA00023237"/>
    </source>
</evidence>
<feature type="region of interest" description="Disordered" evidence="5">
    <location>
        <begin position="16"/>
        <end position="65"/>
    </location>
</feature>